<keyword evidence="2" id="KW-1185">Reference proteome</keyword>
<comment type="caution">
    <text evidence="1">The sequence shown here is derived from an EMBL/GenBank/DDBJ whole genome shotgun (WGS) entry which is preliminary data.</text>
</comment>
<evidence type="ECO:0000313" key="2">
    <source>
        <dbReference type="Proteomes" id="UP001263371"/>
    </source>
</evidence>
<dbReference type="Proteomes" id="UP001263371">
    <property type="component" value="Unassembled WGS sequence"/>
</dbReference>
<dbReference type="RefSeq" id="WP_315995213.1">
    <property type="nucleotide sequence ID" value="NZ_JAWDIS010000002.1"/>
</dbReference>
<proteinExistence type="predicted"/>
<gene>
    <name evidence="1" type="ORF">RWH45_12525</name>
</gene>
<name>A0ABU3T9G9_9MICO</name>
<evidence type="ECO:0008006" key="3">
    <source>
        <dbReference type="Google" id="ProtNLM"/>
    </source>
</evidence>
<dbReference type="EMBL" id="JAWDIS010000002">
    <property type="protein sequence ID" value="MDU0368041.1"/>
    <property type="molecule type" value="Genomic_DNA"/>
</dbReference>
<protein>
    <recommendedName>
        <fullName evidence="3">IrrE N-terminal-like domain-containing protein</fullName>
    </recommendedName>
</protein>
<accession>A0ABU3T9G9</accession>
<reference evidence="1 2" key="1">
    <citation type="submission" date="2023-09" db="EMBL/GenBank/DDBJ databases">
        <title>Microbacterium fusihabitans sp. nov., Microbacterium phycihabitans sp. nov., and Microbacterium cervinum sp. nov., isolated from dried seaweeds of beach.</title>
        <authorList>
            <person name="Lee S.D."/>
        </authorList>
    </citation>
    <scope>NUCLEOTIDE SEQUENCE [LARGE SCALE GENOMIC DNA]</scope>
    <source>
        <strain evidence="1 2">KSW4-17</strain>
    </source>
</reference>
<organism evidence="1 2">
    <name type="scientific">Microbacterium galbum</name>
    <dbReference type="NCBI Taxonomy" id="3075994"/>
    <lineage>
        <taxon>Bacteria</taxon>
        <taxon>Bacillati</taxon>
        <taxon>Actinomycetota</taxon>
        <taxon>Actinomycetes</taxon>
        <taxon>Micrococcales</taxon>
        <taxon>Microbacteriaceae</taxon>
        <taxon>Microbacterium</taxon>
    </lineage>
</organism>
<evidence type="ECO:0000313" key="1">
    <source>
        <dbReference type="EMBL" id="MDU0368041.1"/>
    </source>
</evidence>
<sequence>MSDRDGGRAVAAEDMQARVRARADRAIARARLTADMGFDDVVRAVERAVGIRLRVIRETDTSGWGTLTGYLTLFADRGEASIHVRASDAALYSQFAASHELGHLLDDAHCTGALHERGARERSSITPYDDPTLTTPEVEAELVAEHVAHRISRLLYASPRVAESSW</sequence>